<sequence>MIVITIDQRRSRSGPDKVESLLRRLDGEYNAVRGFERTAGDELQGVLDDGVMAVALALDVAHTGEWSVGIGVGSVQTPMPRETRAGRGPAFEYARDAVERAKNSSGALALSGPGPEAERIEAELQLLALVNARRTKTSAEAGTLVSQGLTQQQVAARLEISQQAVSARLASGLWYETARLTNLAGRALTDYSMTMEGGQGS</sequence>
<dbReference type="EMBL" id="JAVDYI010000001">
    <property type="protein sequence ID" value="MDR7356732.1"/>
    <property type="molecule type" value="Genomic_DNA"/>
</dbReference>
<gene>
    <name evidence="1" type="ORF">J2S64_000423</name>
</gene>
<protein>
    <submittedName>
        <fullName evidence="1">Uncharacterized protein</fullName>
    </submittedName>
</protein>
<dbReference type="Proteomes" id="UP001183817">
    <property type="component" value="Unassembled WGS sequence"/>
</dbReference>
<evidence type="ECO:0000313" key="1">
    <source>
        <dbReference type="EMBL" id="MDR7356732.1"/>
    </source>
</evidence>
<proteinExistence type="predicted"/>
<keyword evidence="2" id="KW-1185">Reference proteome</keyword>
<reference evidence="1 2" key="1">
    <citation type="submission" date="2023-07" db="EMBL/GenBank/DDBJ databases">
        <title>Sequencing the genomes of 1000 actinobacteria strains.</title>
        <authorList>
            <person name="Klenk H.-P."/>
        </authorList>
    </citation>
    <scope>NUCLEOTIDE SEQUENCE [LARGE SCALE GENOMIC DNA]</scope>
    <source>
        <strain evidence="1 2">DSM 20167</strain>
    </source>
</reference>
<dbReference type="RefSeq" id="WP_310287761.1">
    <property type="nucleotide sequence ID" value="NZ_BAAAWO010000001.1"/>
</dbReference>
<accession>A0ABU2BDL3</accession>
<name>A0ABU2BDL3_9MICC</name>
<organism evidence="1 2">
    <name type="scientific">Paeniglutamicibacter sulfureus</name>
    <dbReference type="NCBI Taxonomy" id="43666"/>
    <lineage>
        <taxon>Bacteria</taxon>
        <taxon>Bacillati</taxon>
        <taxon>Actinomycetota</taxon>
        <taxon>Actinomycetes</taxon>
        <taxon>Micrococcales</taxon>
        <taxon>Micrococcaceae</taxon>
        <taxon>Paeniglutamicibacter</taxon>
    </lineage>
</organism>
<comment type="caution">
    <text evidence="1">The sequence shown here is derived from an EMBL/GenBank/DDBJ whole genome shotgun (WGS) entry which is preliminary data.</text>
</comment>
<evidence type="ECO:0000313" key="2">
    <source>
        <dbReference type="Proteomes" id="UP001183817"/>
    </source>
</evidence>